<sequence length="265" mass="30348">MTESKDAQRFLSIVIPAYNEARRLPRTLARIKDYLAEATKRWRVSMEAVEIIVVDDGSTDGTSELARTFSDRFPNFQVLRHSPNRGKGYAVKRGMLEARGEFRLFTDADLSTPIDELDKMLPLVLSGEADIVIASRGLPQSELIVRQPWHREMLGRLFNLVVQILATPGIWDTQCGFKIFRGDVADRLFKLQTLDGFAFDVEVLYLAQKFRYRVVEIPVRWLNDPNTKVQTLKHGLQMLKDLLVIRLNDLRGQYSELPSRLSVPS</sequence>
<evidence type="ECO:0000256" key="3">
    <source>
        <dbReference type="ARBA" id="ARBA00006739"/>
    </source>
</evidence>
<keyword evidence="5 14" id="KW-0328">Glycosyltransferase</keyword>
<dbReference type="InterPro" id="IPR001173">
    <property type="entry name" value="Glyco_trans_2-like"/>
</dbReference>
<keyword evidence="15" id="KW-1185">Reference proteome</keyword>
<dbReference type="EMBL" id="JANUCP010000001">
    <property type="protein sequence ID" value="MCS3917809.1"/>
    <property type="molecule type" value="Genomic_DNA"/>
</dbReference>
<evidence type="ECO:0000256" key="4">
    <source>
        <dbReference type="ARBA" id="ARBA00012583"/>
    </source>
</evidence>
<dbReference type="InterPro" id="IPR035518">
    <property type="entry name" value="DPG_synthase"/>
</dbReference>
<evidence type="ECO:0000256" key="6">
    <source>
        <dbReference type="ARBA" id="ARBA00022679"/>
    </source>
</evidence>
<evidence type="ECO:0000256" key="9">
    <source>
        <dbReference type="ARBA" id="ARBA00022968"/>
    </source>
</evidence>
<evidence type="ECO:0000256" key="10">
    <source>
        <dbReference type="ARBA" id="ARBA00022989"/>
    </source>
</evidence>
<evidence type="ECO:0000256" key="2">
    <source>
        <dbReference type="ARBA" id="ARBA00004922"/>
    </source>
</evidence>
<keyword evidence="7" id="KW-0812">Transmembrane</keyword>
<keyword evidence="11" id="KW-0472">Membrane</keyword>
<dbReference type="GO" id="GO:0004581">
    <property type="term" value="F:dolichyl-phosphate beta-glucosyltransferase activity"/>
    <property type="evidence" value="ECO:0007669"/>
    <property type="project" value="UniProtKB-EC"/>
</dbReference>
<organism evidence="14 15">
    <name type="scientific">Candidatus Fervidibacter sacchari</name>
    <dbReference type="NCBI Taxonomy" id="1448929"/>
    <lineage>
        <taxon>Bacteria</taxon>
        <taxon>Candidatus Fervidibacterota</taxon>
        <taxon>Candidatus Fervidibacter</taxon>
    </lineage>
</organism>
<evidence type="ECO:0000256" key="8">
    <source>
        <dbReference type="ARBA" id="ARBA00022824"/>
    </source>
</evidence>
<dbReference type="EC" id="2.4.1.117" evidence="4"/>
<keyword evidence="9" id="KW-0735">Signal-anchor</keyword>
<comment type="subcellular location">
    <subcellularLocation>
        <location evidence="1">Endoplasmic reticulum membrane</location>
        <topology evidence="1">Single-pass membrane protein</topology>
    </subcellularLocation>
</comment>
<evidence type="ECO:0000256" key="7">
    <source>
        <dbReference type="ARBA" id="ARBA00022692"/>
    </source>
</evidence>
<dbReference type="SUPFAM" id="SSF53448">
    <property type="entry name" value="Nucleotide-diphospho-sugar transferases"/>
    <property type="match status" value="1"/>
</dbReference>
<comment type="catalytic activity">
    <reaction evidence="12">
        <text>a di-trans,poly-cis-dolichyl phosphate + UDP-alpha-D-glucose = a di-trans,poly-cis-dolichyl beta-D-glucosyl phosphate + UDP</text>
        <dbReference type="Rhea" id="RHEA:15401"/>
        <dbReference type="Rhea" id="RHEA-COMP:19498"/>
        <dbReference type="Rhea" id="RHEA-COMP:19502"/>
        <dbReference type="ChEBI" id="CHEBI:57525"/>
        <dbReference type="ChEBI" id="CHEBI:57683"/>
        <dbReference type="ChEBI" id="CHEBI:58223"/>
        <dbReference type="ChEBI" id="CHEBI:58885"/>
        <dbReference type="EC" id="2.4.1.117"/>
    </reaction>
    <physiologicalReaction direction="left-to-right" evidence="12">
        <dbReference type="Rhea" id="RHEA:15402"/>
    </physiologicalReaction>
</comment>
<dbReference type="PANTHER" id="PTHR10859">
    <property type="entry name" value="GLYCOSYL TRANSFERASE"/>
    <property type="match status" value="1"/>
</dbReference>
<evidence type="ECO:0000259" key="13">
    <source>
        <dbReference type="Pfam" id="PF00535"/>
    </source>
</evidence>
<feature type="domain" description="Glycosyltransferase 2-like" evidence="13">
    <location>
        <begin position="12"/>
        <end position="188"/>
    </location>
</feature>
<comment type="similarity">
    <text evidence="3">Belongs to the glycosyltransferase 2 family.</text>
</comment>
<protein>
    <recommendedName>
        <fullName evidence="4">dolichyl-phosphate beta-glucosyltransferase</fullName>
        <ecNumber evidence="4">2.4.1.117</ecNumber>
    </recommendedName>
</protein>
<dbReference type="RefSeq" id="WP_259092360.1">
    <property type="nucleotide sequence ID" value="NZ_CP130454.1"/>
</dbReference>
<proteinExistence type="inferred from homology"/>
<dbReference type="Gene3D" id="3.90.550.10">
    <property type="entry name" value="Spore Coat Polysaccharide Biosynthesis Protein SpsA, Chain A"/>
    <property type="match status" value="1"/>
</dbReference>
<dbReference type="Pfam" id="PF00535">
    <property type="entry name" value="Glycos_transf_2"/>
    <property type="match status" value="1"/>
</dbReference>
<dbReference type="PANTHER" id="PTHR10859:SF91">
    <property type="entry name" value="DOLICHYL-PHOSPHATE BETA-GLUCOSYLTRANSFERASE"/>
    <property type="match status" value="1"/>
</dbReference>
<reference evidence="14 15" key="1">
    <citation type="submission" date="2022-08" db="EMBL/GenBank/DDBJ databases">
        <title>Bacterial and archaeal communities from various locations to study Microbial Dark Matter (Phase II).</title>
        <authorList>
            <person name="Stepanauskas R."/>
        </authorList>
    </citation>
    <scope>NUCLEOTIDE SEQUENCE [LARGE SCALE GENOMIC DNA]</scope>
    <source>
        <strain evidence="14 15">PD1</strain>
    </source>
</reference>
<dbReference type="CDD" id="cd04188">
    <property type="entry name" value="DPG_synthase"/>
    <property type="match status" value="1"/>
</dbReference>
<evidence type="ECO:0000256" key="5">
    <source>
        <dbReference type="ARBA" id="ARBA00022676"/>
    </source>
</evidence>
<evidence type="ECO:0000256" key="1">
    <source>
        <dbReference type="ARBA" id="ARBA00004389"/>
    </source>
</evidence>
<name>A0ABT2EIN4_9BACT</name>
<accession>A0ABT2EIN4</accession>
<evidence type="ECO:0000256" key="11">
    <source>
        <dbReference type="ARBA" id="ARBA00023136"/>
    </source>
</evidence>
<keyword evidence="8" id="KW-0256">Endoplasmic reticulum</keyword>
<comment type="pathway">
    <text evidence="2">Protein modification; protein glycosylation.</text>
</comment>
<keyword evidence="6 14" id="KW-0808">Transferase</keyword>
<comment type="caution">
    <text evidence="14">The sequence shown here is derived from an EMBL/GenBank/DDBJ whole genome shotgun (WGS) entry which is preliminary data.</text>
</comment>
<gene>
    <name evidence="14" type="ORF">M2350_000206</name>
</gene>
<evidence type="ECO:0000256" key="12">
    <source>
        <dbReference type="ARBA" id="ARBA00045097"/>
    </source>
</evidence>
<dbReference type="InterPro" id="IPR029044">
    <property type="entry name" value="Nucleotide-diphossugar_trans"/>
</dbReference>
<dbReference type="Proteomes" id="UP001204798">
    <property type="component" value="Unassembled WGS sequence"/>
</dbReference>
<keyword evidence="10" id="KW-1133">Transmembrane helix</keyword>
<evidence type="ECO:0000313" key="15">
    <source>
        <dbReference type="Proteomes" id="UP001204798"/>
    </source>
</evidence>
<evidence type="ECO:0000313" key="14">
    <source>
        <dbReference type="EMBL" id="MCS3917809.1"/>
    </source>
</evidence>